<evidence type="ECO:0000313" key="1">
    <source>
        <dbReference type="EMBL" id="KIM76673.1"/>
    </source>
</evidence>
<reference evidence="1 2" key="1">
    <citation type="submission" date="2014-04" db="EMBL/GenBank/DDBJ databases">
        <authorList>
            <consortium name="DOE Joint Genome Institute"/>
            <person name="Kuo A."/>
            <person name="Tarkka M."/>
            <person name="Buscot F."/>
            <person name="Kohler A."/>
            <person name="Nagy L.G."/>
            <person name="Floudas D."/>
            <person name="Copeland A."/>
            <person name="Barry K.W."/>
            <person name="Cichocki N."/>
            <person name="Veneault-Fourrey C."/>
            <person name="LaButti K."/>
            <person name="Lindquist E.A."/>
            <person name="Lipzen A."/>
            <person name="Lundell T."/>
            <person name="Morin E."/>
            <person name="Murat C."/>
            <person name="Sun H."/>
            <person name="Tunlid A."/>
            <person name="Henrissat B."/>
            <person name="Grigoriev I.V."/>
            <person name="Hibbett D.S."/>
            <person name="Martin F."/>
            <person name="Nordberg H.P."/>
            <person name="Cantor M.N."/>
            <person name="Hua S.X."/>
        </authorList>
    </citation>
    <scope>NUCLEOTIDE SEQUENCE [LARGE SCALE GENOMIC DNA]</scope>
    <source>
        <strain evidence="1 2">F 1598</strain>
    </source>
</reference>
<protein>
    <submittedName>
        <fullName evidence="1">Uncharacterized protein</fullName>
    </submittedName>
</protein>
<gene>
    <name evidence="1" type="ORF">PILCRDRAFT_91472</name>
</gene>
<dbReference type="Proteomes" id="UP000054166">
    <property type="component" value="Unassembled WGS sequence"/>
</dbReference>
<dbReference type="InParanoid" id="A0A0C3ARY1"/>
<dbReference type="HOGENOM" id="CLU_1723081_0_0_1"/>
<sequence>MVLLERRRKQNANRREARGTNLPAAIALKILEHAELIHDDSTNTHNFPHAASAFAGTRDHSDCPEQVRNLILNHEYRYIVNDISVAQAFADVNKRIYVVKVQQPKGDWVKIYGNAEAAFETLAKYYSLEPHRQGHFKTRNCGVTMGNGSTVR</sequence>
<dbReference type="EMBL" id="KN833032">
    <property type="protein sequence ID" value="KIM76673.1"/>
    <property type="molecule type" value="Genomic_DNA"/>
</dbReference>
<reference evidence="2" key="2">
    <citation type="submission" date="2015-01" db="EMBL/GenBank/DDBJ databases">
        <title>Evolutionary Origins and Diversification of the Mycorrhizal Mutualists.</title>
        <authorList>
            <consortium name="DOE Joint Genome Institute"/>
            <consortium name="Mycorrhizal Genomics Consortium"/>
            <person name="Kohler A."/>
            <person name="Kuo A."/>
            <person name="Nagy L.G."/>
            <person name="Floudas D."/>
            <person name="Copeland A."/>
            <person name="Barry K.W."/>
            <person name="Cichocki N."/>
            <person name="Veneault-Fourrey C."/>
            <person name="LaButti K."/>
            <person name="Lindquist E.A."/>
            <person name="Lipzen A."/>
            <person name="Lundell T."/>
            <person name="Morin E."/>
            <person name="Murat C."/>
            <person name="Riley R."/>
            <person name="Ohm R."/>
            <person name="Sun H."/>
            <person name="Tunlid A."/>
            <person name="Henrissat B."/>
            <person name="Grigoriev I.V."/>
            <person name="Hibbett D.S."/>
            <person name="Martin F."/>
        </authorList>
    </citation>
    <scope>NUCLEOTIDE SEQUENCE [LARGE SCALE GENOMIC DNA]</scope>
    <source>
        <strain evidence="2">F 1598</strain>
    </source>
</reference>
<organism evidence="1 2">
    <name type="scientific">Piloderma croceum (strain F 1598)</name>
    <dbReference type="NCBI Taxonomy" id="765440"/>
    <lineage>
        <taxon>Eukaryota</taxon>
        <taxon>Fungi</taxon>
        <taxon>Dikarya</taxon>
        <taxon>Basidiomycota</taxon>
        <taxon>Agaricomycotina</taxon>
        <taxon>Agaricomycetes</taxon>
        <taxon>Agaricomycetidae</taxon>
        <taxon>Atheliales</taxon>
        <taxon>Atheliaceae</taxon>
        <taxon>Piloderma</taxon>
    </lineage>
</organism>
<name>A0A0C3ARY1_PILCF</name>
<proteinExistence type="predicted"/>
<keyword evidence="2" id="KW-1185">Reference proteome</keyword>
<dbReference type="AlphaFoldDB" id="A0A0C3ARY1"/>
<evidence type="ECO:0000313" key="2">
    <source>
        <dbReference type="Proteomes" id="UP000054166"/>
    </source>
</evidence>
<accession>A0A0C3ARY1</accession>